<organism evidence="1 2">
    <name type="scientific">Anopheles arabiensis</name>
    <name type="common">Mosquito</name>
    <dbReference type="NCBI Taxonomy" id="7173"/>
    <lineage>
        <taxon>Eukaryota</taxon>
        <taxon>Metazoa</taxon>
        <taxon>Ecdysozoa</taxon>
        <taxon>Arthropoda</taxon>
        <taxon>Hexapoda</taxon>
        <taxon>Insecta</taxon>
        <taxon>Pterygota</taxon>
        <taxon>Neoptera</taxon>
        <taxon>Endopterygota</taxon>
        <taxon>Diptera</taxon>
        <taxon>Nematocera</taxon>
        <taxon>Culicoidea</taxon>
        <taxon>Culicidae</taxon>
        <taxon>Anophelinae</taxon>
        <taxon>Anopheles</taxon>
    </lineage>
</organism>
<name>A0A182HG17_ANOAR</name>
<dbReference type="Gene3D" id="2.40.128.680">
    <property type="match status" value="1"/>
</dbReference>
<sequence length="189" mass="21166">ESRWRREKGCLVASNSQAANNQTVPLGFSCCLFQFKTKMAKINLKLSSKDVETSLQDGSIKLQYIPATIKGDGPANLEQFFTPYTETQRDGTLCNALRGYPLRGKATSLPAGYTGVMLQETKKPLSDEDDRTLTFAGAFRDYTYWNYDRQPSRNDPMAKALGWLQLAEVLHGDEPDADTELAVKQERSK</sequence>
<keyword evidence="2" id="KW-1185">Reference proteome</keyword>
<dbReference type="CDD" id="cd09271">
    <property type="entry name" value="RNase_H2-C"/>
    <property type="match status" value="1"/>
</dbReference>
<dbReference type="PANTHER" id="PTHR47204:SF1">
    <property type="entry name" value="RIBONUCLEASE H2 SUBUNIT C"/>
    <property type="match status" value="1"/>
</dbReference>
<reference evidence="1" key="1">
    <citation type="submission" date="2022-08" db="UniProtKB">
        <authorList>
            <consortium name="EnsemblMetazoa"/>
        </authorList>
    </citation>
    <scope>IDENTIFICATION</scope>
    <source>
        <strain evidence="1">Dongola</strain>
    </source>
</reference>
<accession>A0A182HG17</accession>
<dbReference type="VEuPathDB" id="VectorBase:AARA000164"/>
<proteinExistence type="predicted"/>
<dbReference type="GO" id="GO:0006401">
    <property type="term" value="P:RNA catabolic process"/>
    <property type="evidence" value="ECO:0007669"/>
    <property type="project" value="InterPro"/>
</dbReference>
<dbReference type="InterPro" id="IPR013924">
    <property type="entry name" value="RNase_H2_suC"/>
</dbReference>
<dbReference type="EMBL" id="APCN01005461">
    <property type="status" value="NOT_ANNOTATED_CDS"/>
    <property type="molecule type" value="Genomic_DNA"/>
</dbReference>
<dbReference type="AlphaFoldDB" id="A0A182HG17"/>
<dbReference type="PANTHER" id="PTHR47204">
    <property type="entry name" value="OS02G0168900 PROTEIN"/>
    <property type="match status" value="1"/>
</dbReference>
<dbReference type="Pfam" id="PF08615">
    <property type="entry name" value="RNase_H2_suC"/>
    <property type="match status" value="1"/>
</dbReference>
<dbReference type="EnsemblMetazoa" id="AARA000164-RA">
    <property type="protein sequence ID" value="AARA000164-PA"/>
    <property type="gene ID" value="AARA000164"/>
</dbReference>
<protein>
    <submittedName>
        <fullName evidence="1">Uncharacterized protein</fullName>
    </submittedName>
</protein>
<evidence type="ECO:0000313" key="2">
    <source>
        <dbReference type="Proteomes" id="UP000075840"/>
    </source>
</evidence>
<dbReference type="GO" id="GO:0032299">
    <property type="term" value="C:ribonuclease H2 complex"/>
    <property type="evidence" value="ECO:0007669"/>
    <property type="project" value="InterPro"/>
</dbReference>
<evidence type="ECO:0000313" key="1">
    <source>
        <dbReference type="EnsemblMetazoa" id="AARA000164-PA"/>
    </source>
</evidence>
<dbReference type="Proteomes" id="UP000075840">
    <property type="component" value="Unassembled WGS sequence"/>
</dbReference>
<dbReference type="VEuPathDB" id="VectorBase:AARA21_008625"/>